<accession>A0A814FVH7</accession>
<evidence type="ECO:0000313" key="2">
    <source>
        <dbReference type="Proteomes" id="UP000663889"/>
    </source>
</evidence>
<reference evidence="1" key="1">
    <citation type="submission" date="2021-02" db="EMBL/GenBank/DDBJ databases">
        <authorList>
            <person name="Nowell W R."/>
        </authorList>
    </citation>
    <scope>NUCLEOTIDE SEQUENCE</scope>
</reference>
<protein>
    <submittedName>
        <fullName evidence="1">Uncharacterized protein</fullName>
    </submittedName>
</protein>
<evidence type="ECO:0000313" key="1">
    <source>
        <dbReference type="EMBL" id="CAF0985431.1"/>
    </source>
</evidence>
<name>A0A814FVH7_9BILA</name>
<dbReference type="EMBL" id="CAJNOU010000399">
    <property type="protein sequence ID" value="CAF0985431.1"/>
    <property type="molecule type" value="Genomic_DNA"/>
</dbReference>
<sequence length="304" mass="35036">MMNICEKYVINPCKTLNYCSNIDDYRPIQSTLLTRFTTTDCSELWRTTNQEYGAFYYQQLPQYCIPDNLKAKNYQRHNRFQDWLSYQNKYQNLVTSCTTNSNNNNNINQRIFPSDRNETVRITHRKKFLSQCNDELYHNQQNSNTSSPCGEDGLITEYIVKKILNKLRCLICPDEYHDVAECAQILVSEILSQEPCLLTNEIIDRVVTIMITPPNNIEQTICNPCYSYISTKPICCPSPQALQGNCQTIQQSNIVNNETPICTTVNSSVPFINCNQTISFSNVFDKLIDLENAISKISNDFVKA</sequence>
<proteinExistence type="predicted"/>
<dbReference type="Proteomes" id="UP000663889">
    <property type="component" value="Unassembled WGS sequence"/>
</dbReference>
<gene>
    <name evidence="1" type="ORF">SEV965_LOCUS9980</name>
</gene>
<comment type="caution">
    <text evidence="1">The sequence shown here is derived from an EMBL/GenBank/DDBJ whole genome shotgun (WGS) entry which is preliminary data.</text>
</comment>
<organism evidence="1 2">
    <name type="scientific">Rotaria sordida</name>
    <dbReference type="NCBI Taxonomy" id="392033"/>
    <lineage>
        <taxon>Eukaryota</taxon>
        <taxon>Metazoa</taxon>
        <taxon>Spiralia</taxon>
        <taxon>Gnathifera</taxon>
        <taxon>Rotifera</taxon>
        <taxon>Eurotatoria</taxon>
        <taxon>Bdelloidea</taxon>
        <taxon>Philodinida</taxon>
        <taxon>Philodinidae</taxon>
        <taxon>Rotaria</taxon>
    </lineage>
</organism>
<dbReference type="AlphaFoldDB" id="A0A814FVH7"/>